<keyword evidence="6 8" id="KW-0648">Protein biosynthesis</keyword>
<dbReference type="PANTHER" id="PTHR43311:SF2">
    <property type="entry name" value="GLUTAMATE--TRNA LIGASE, MITOCHONDRIAL-RELATED"/>
    <property type="match status" value="1"/>
</dbReference>
<evidence type="ECO:0000256" key="4">
    <source>
        <dbReference type="ARBA" id="ARBA00022741"/>
    </source>
</evidence>
<dbReference type="GeneID" id="303366789"/>
<dbReference type="GO" id="GO:0004818">
    <property type="term" value="F:glutamate-tRNA ligase activity"/>
    <property type="evidence" value="ECO:0007669"/>
    <property type="project" value="UniProtKB-UniRule"/>
</dbReference>
<comment type="subcellular location">
    <subcellularLocation>
        <location evidence="8">Cytoplasm</location>
    </subcellularLocation>
</comment>
<keyword evidence="8" id="KW-0862">Zinc</keyword>
<dbReference type="InterPro" id="IPR020751">
    <property type="entry name" value="aa-tRNA-synth_I_codon-bd_sub2"/>
</dbReference>
<keyword evidence="2 8" id="KW-0963">Cytoplasm</keyword>
<dbReference type="InterPro" id="IPR000924">
    <property type="entry name" value="Glu/Gln-tRNA-synth"/>
</dbReference>
<dbReference type="HAMAP" id="MF_00022">
    <property type="entry name" value="Glu_tRNA_synth_type1"/>
    <property type="match status" value="1"/>
</dbReference>
<comment type="subunit">
    <text evidence="8">Monomer.</text>
</comment>
<keyword evidence="3 8" id="KW-0436">Ligase</keyword>
<feature type="binding site" evidence="8">
    <location>
        <position position="112"/>
    </location>
    <ligand>
        <name>Zn(2+)</name>
        <dbReference type="ChEBI" id="CHEBI:29105"/>
    </ligand>
</feature>
<sequence>MENIKEVRVRYAPSPTGMQHIGGVRTALFNYLFARSKGGKFILRLEDTDRTRYDEKYVKNLYDTLAWLGIDWDEGGDKGGEYGPYVQSERFELYKKYANELIEKGEAYYCFCDAERLERIRKIQTENKMAPGYDRNCRHLTEEEVKEKLASGVPHVIRLKVPMEGETKFHDHILGDIVWKNEDISPDPILLKSDGFPTYHLANIVDDHLMQISHVMRAQEWIPSTPLHVQMYKAFGWEHPEFCHLPMVNGSDGKKLSKRHGSTSLNEFRARGYLPQAIINYVALLGCSYEEGKEFYTLKELAEKFSLEHLNKAPAVFDYKKLEFYNANYIRQLSTEDLYKWTLPFITGTGDATLEINPENPQPKPNVGPQFSGVALGEDGEPYCVDKSMNMTSADVKETLMGLMPLIQERLKFLTEAAEMVHFMFTEPAVPPADQIIPKRIDAAKTKEVLEAAKEFVAAVFETDHEGAENFAKAKAEELGIKLGDFMMPIRMAVTGSRVSPPLIGSIHVLGKERSLKRIERTIATL</sequence>
<feature type="binding site" evidence="8">
    <location>
        <position position="110"/>
    </location>
    <ligand>
        <name>Zn(2+)</name>
        <dbReference type="ChEBI" id="CHEBI:29105"/>
    </ligand>
</feature>
<comment type="function">
    <text evidence="8">Catalyzes the attachment of glutamate to tRNA(Glu) in a two-step reaction: glutamate is first activated by ATP to form Glu-AMP and then transferred to the acceptor end of tRNA(Glu).</text>
</comment>
<keyword evidence="4 8" id="KW-0547">Nucleotide-binding</keyword>
<dbReference type="PANTHER" id="PTHR43311">
    <property type="entry name" value="GLUTAMATE--TRNA LIGASE"/>
    <property type="match status" value="1"/>
</dbReference>
<feature type="domain" description="Aminoacyl-tRNA synthetase class I anticodon-binding" evidence="10">
    <location>
        <begin position="395"/>
        <end position="523"/>
    </location>
</feature>
<evidence type="ECO:0000256" key="5">
    <source>
        <dbReference type="ARBA" id="ARBA00022840"/>
    </source>
</evidence>
<protein>
    <recommendedName>
        <fullName evidence="8">Glutamate--tRNA ligase</fullName>
        <ecNumber evidence="8">6.1.1.17</ecNumber>
    </recommendedName>
    <alternativeName>
        <fullName evidence="8">Glutamyl-tRNA synthetase</fullName>
        <shortName evidence="8">GluRS</shortName>
    </alternativeName>
</protein>
<evidence type="ECO:0000256" key="1">
    <source>
        <dbReference type="ARBA" id="ARBA00007894"/>
    </source>
</evidence>
<feature type="short sequence motif" description="'HIGH' region" evidence="8">
    <location>
        <begin position="13"/>
        <end position="23"/>
    </location>
</feature>
<dbReference type="NCBIfam" id="TIGR00464">
    <property type="entry name" value="gltX_bact"/>
    <property type="match status" value="1"/>
</dbReference>
<dbReference type="EMBL" id="FUXC01000002">
    <property type="protein sequence ID" value="SJZ53681.1"/>
    <property type="molecule type" value="Genomic_DNA"/>
</dbReference>
<dbReference type="Proteomes" id="UP000190395">
    <property type="component" value="Unassembled WGS sequence"/>
</dbReference>
<dbReference type="GO" id="GO:0008270">
    <property type="term" value="F:zinc ion binding"/>
    <property type="evidence" value="ECO:0007669"/>
    <property type="project" value="UniProtKB-UniRule"/>
</dbReference>
<dbReference type="FunFam" id="3.40.50.620:FF:000045">
    <property type="entry name" value="Glutamate--tRNA ligase, mitochondrial"/>
    <property type="match status" value="1"/>
</dbReference>
<reference evidence="11 12" key="1">
    <citation type="submission" date="2017-02" db="EMBL/GenBank/DDBJ databases">
        <authorList>
            <person name="Peterson S.W."/>
        </authorList>
    </citation>
    <scope>NUCLEOTIDE SEQUENCE [LARGE SCALE GENOMIC DNA]</scope>
    <source>
        <strain evidence="11 12">ATCC BAA-909</strain>
    </source>
</reference>
<organism evidence="11 12">
    <name type="scientific">Treponema berlinense</name>
    <dbReference type="NCBI Taxonomy" id="225004"/>
    <lineage>
        <taxon>Bacteria</taxon>
        <taxon>Pseudomonadati</taxon>
        <taxon>Spirochaetota</taxon>
        <taxon>Spirochaetia</taxon>
        <taxon>Spirochaetales</taxon>
        <taxon>Treponemataceae</taxon>
        <taxon>Treponema</taxon>
    </lineage>
</organism>
<dbReference type="OrthoDB" id="9807503at2"/>
<dbReference type="CDD" id="cd00808">
    <property type="entry name" value="GluRS_core"/>
    <property type="match status" value="1"/>
</dbReference>
<dbReference type="Pfam" id="PF00749">
    <property type="entry name" value="tRNA-synt_1c"/>
    <property type="match status" value="1"/>
</dbReference>
<dbReference type="InterPro" id="IPR020752">
    <property type="entry name" value="Glu-tRNA-synth_I_codon-bd_sub1"/>
</dbReference>
<evidence type="ECO:0000256" key="3">
    <source>
        <dbReference type="ARBA" id="ARBA00022598"/>
    </source>
</evidence>
<evidence type="ECO:0000313" key="11">
    <source>
        <dbReference type="EMBL" id="SJZ53681.1"/>
    </source>
</evidence>
<keyword evidence="7 8" id="KW-0030">Aminoacyl-tRNA synthetase</keyword>
<dbReference type="Pfam" id="PF19269">
    <property type="entry name" value="Anticodon_2"/>
    <property type="match status" value="1"/>
</dbReference>
<evidence type="ECO:0000259" key="10">
    <source>
        <dbReference type="Pfam" id="PF19269"/>
    </source>
</evidence>
<dbReference type="GO" id="GO:0005524">
    <property type="term" value="F:ATP binding"/>
    <property type="evidence" value="ECO:0007669"/>
    <property type="project" value="UniProtKB-UniRule"/>
</dbReference>
<dbReference type="Gene3D" id="1.10.10.350">
    <property type="match status" value="1"/>
</dbReference>
<dbReference type="GO" id="GO:0006424">
    <property type="term" value="P:glutamyl-tRNA aminoacylation"/>
    <property type="evidence" value="ECO:0007669"/>
    <property type="project" value="UniProtKB-UniRule"/>
</dbReference>
<dbReference type="InterPro" id="IPR004527">
    <property type="entry name" value="Glu-tRNA-ligase_bac/mito"/>
</dbReference>
<dbReference type="InterPro" id="IPR033910">
    <property type="entry name" value="GluRS_core"/>
</dbReference>
<keyword evidence="5 8" id="KW-0067">ATP-binding</keyword>
<feature type="binding site" evidence="8">
    <location>
        <position position="258"/>
    </location>
    <ligand>
        <name>ATP</name>
        <dbReference type="ChEBI" id="CHEBI:30616"/>
    </ligand>
</feature>
<comment type="catalytic activity">
    <reaction evidence="8">
        <text>tRNA(Glu) + L-glutamate + ATP = L-glutamyl-tRNA(Glu) + AMP + diphosphate</text>
        <dbReference type="Rhea" id="RHEA:23540"/>
        <dbReference type="Rhea" id="RHEA-COMP:9663"/>
        <dbReference type="Rhea" id="RHEA-COMP:9680"/>
        <dbReference type="ChEBI" id="CHEBI:29985"/>
        <dbReference type="ChEBI" id="CHEBI:30616"/>
        <dbReference type="ChEBI" id="CHEBI:33019"/>
        <dbReference type="ChEBI" id="CHEBI:78442"/>
        <dbReference type="ChEBI" id="CHEBI:78520"/>
        <dbReference type="ChEBI" id="CHEBI:456215"/>
        <dbReference type="EC" id="6.1.1.17"/>
    </reaction>
</comment>
<evidence type="ECO:0000256" key="6">
    <source>
        <dbReference type="ARBA" id="ARBA00022917"/>
    </source>
</evidence>
<feature type="short sequence motif" description="'KMSKS' region" evidence="8">
    <location>
        <begin position="255"/>
        <end position="259"/>
    </location>
</feature>
<feature type="binding site" evidence="8">
    <location>
        <position position="139"/>
    </location>
    <ligand>
        <name>Zn(2+)</name>
        <dbReference type="ChEBI" id="CHEBI:29105"/>
    </ligand>
</feature>
<name>A0A1T4LGE6_9SPIR</name>
<evidence type="ECO:0000256" key="7">
    <source>
        <dbReference type="ARBA" id="ARBA00023146"/>
    </source>
</evidence>
<dbReference type="Gene3D" id="1.10.8.70">
    <property type="entry name" value="Glutamate-tRNA synthetase, class I, anticodon-binding domain 1"/>
    <property type="match status" value="1"/>
</dbReference>
<accession>A0A1T4LGE6</accession>
<gene>
    <name evidence="8" type="primary">gltX</name>
    <name evidence="11" type="ORF">SAMN02745152_00519</name>
</gene>
<dbReference type="AlphaFoldDB" id="A0A1T4LGE6"/>
<dbReference type="GO" id="GO:0000049">
    <property type="term" value="F:tRNA binding"/>
    <property type="evidence" value="ECO:0007669"/>
    <property type="project" value="InterPro"/>
</dbReference>
<dbReference type="EC" id="6.1.1.17" evidence="8"/>
<comment type="cofactor">
    <cofactor evidence="8">
        <name>Zn(2+)</name>
        <dbReference type="ChEBI" id="CHEBI:29105"/>
    </cofactor>
    <text evidence="8">Binds 1 zinc ion per subunit.</text>
</comment>
<dbReference type="InterPro" id="IPR049940">
    <property type="entry name" value="GluQ/Sye"/>
</dbReference>
<dbReference type="STRING" id="225004.SAMN02745152_00519"/>
<dbReference type="Gene3D" id="3.40.50.620">
    <property type="entry name" value="HUPs"/>
    <property type="match status" value="1"/>
</dbReference>
<keyword evidence="8" id="KW-0479">Metal-binding</keyword>
<dbReference type="InterPro" id="IPR008925">
    <property type="entry name" value="aa_tRNA-synth_I_cd-bd_sf"/>
</dbReference>
<dbReference type="RefSeq" id="WP_078930272.1">
    <property type="nucleotide sequence ID" value="NZ_CAMCOW010000004.1"/>
</dbReference>
<dbReference type="PRINTS" id="PR00987">
    <property type="entry name" value="TRNASYNTHGLU"/>
</dbReference>
<dbReference type="GO" id="GO:0005829">
    <property type="term" value="C:cytosol"/>
    <property type="evidence" value="ECO:0007669"/>
    <property type="project" value="TreeGrafter"/>
</dbReference>
<evidence type="ECO:0000259" key="9">
    <source>
        <dbReference type="Pfam" id="PF00749"/>
    </source>
</evidence>
<dbReference type="SUPFAM" id="SSF48163">
    <property type="entry name" value="An anticodon-binding domain of class I aminoacyl-tRNA synthetases"/>
    <property type="match status" value="1"/>
</dbReference>
<comment type="similarity">
    <text evidence="1 8">Belongs to the class-I aminoacyl-tRNA synthetase family. Glutamate--tRNA ligase type 1 subfamily.</text>
</comment>
<evidence type="ECO:0000256" key="2">
    <source>
        <dbReference type="ARBA" id="ARBA00022490"/>
    </source>
</evidence>
<dbReference type="InterPro" id="IPR045462">
    <property type="entry name" value="aa-tRNA-synth_I_cd-bd"/>
</dbReference>
<evidence type="ECO:0000256" key="8">
    <source>
        <dbReference type="HAMAP-Rule" id="MF_00022"/>
    </source>
</evidence>
<feature type="domain" description="Glutamyl/glutaminyl-tRNA synthetase class Ib catalytic" evidence="9">
    <location>
        <begin position="6"/>
        <end position="323"/>
    </location>
</feature>
<feature type="binding site" evidence="8">
    <location>
        <position position="137"/>
    </location>
    <ligand>
        <name>Zn(2+)</name>
        <dbReference type="ChEBI" id="CHEBI:29105"/>
    </ligand>
</feature>
<proteinExistence type="inferred from homology"/>
<evidence type="ECO:0000313" key="12">
    <source>
        <dbReference type="Proteomes" id="UP000190395"/>
    </source>
</evidence>
<keyword evidence="12" id="KW-1185">Reference proteome</keyword>
<dbReference type="InterPro" id="IPR014729">
    <property type="entry name" value="Rossmann-like_a/b/a_fold"/>
</dbReference>
<dbReference type="SUPFAM" id="SSF52374">
    <property type="entry name" value="Nucleotidylyl transferase"/>
    <property type="match status" value="1"/>
</dbReference>
<dbReference type="InterPro" id="IPR020058">
    <property type="entry name" value="Glu/Gln-tRNA-synth_Ib_cat-dom"/>
</dbReference>